<evidence type="ECO:0000256" key="1">
    <source>
        <dbReference type="SAM" id="Phobius"/>
    </source>
</evidence>
<accession>A0A3S2YLB9</accession>
<name>A0A3S2YLB9_9HYPH</name>
<dbReference type="InterPro" id="IPR012495">
    <property type="entry name" value="TadE-like_dom"/>
</dbReference>
<evidence type="ECO:0000259" key="2">
    <source>
        <dbReference type="Pfam" id="PF07811"/>
    </source>
</evidence>
<sequence length="207" mass="22159">MPMAPLPTLPARPDLPGRPRLLRAALGRGARRFRRADDGVAAVEFALISIPFLALVGAIFETALGFFASQNLEIAVSDTARQIYTGQFQGGLAAGSSADQALANFKILLCRDRVTIFPCGDVKVDVLALPDNRGIAITGPIDPATGDWRAGFGTRYQAPEDNQIVVVQAAVAIPAFFSLLNPSTYKASQGRSRIIQTAVAFRTEPYK</sequence>
<dbReference type="Pfam" id="PF07811">
    <property type="entry name" value="TadE"/>
    <property type="match status" value="1"/>
</dbReference>
<dbReference type="EMBL" id="SACP01000043">
    <property type="protein sequence ID" value="RVU13742.1"/>
    <property type="molecule type" value="Genomic_DNA"/>
</dbReference>
<evidence type="ECO:0000313" key="4">
    <source>
        <dbReference type="Proteomes" id="UP000286997"/>
    </source>
</evidence>
<gene>
    <name evidence="3" type="ORF">EOE48_26350</name>
</gene>
<dbReference type="OrthoDB" id="7349713at2"/>
<dbReference type="RefSeq" id="WP_127733855.1">
    <property type="nucleotide sequence ID" value="NZ_SACP01000043.1"/>
</dbReference>
<evidence type="ECO:0000313" key="3">
    <source>
        <dbReference type="EMBL" id="RVU13742.1"/>
    </source>
</evidence>
<reference evidence="3 4" key="1">
    <citation type="submission" date="2019-01" db="EMBL/GenBank/DDBJ databases">
        <authorList>
            <person name="Chen W.-M."/>
        </authorList>
    </citation>
    <scope>NUCLEOTIDE SEQUENCE [LARGE SCALE GENOMIC DNA]</scope>
    <source>
        <strain evidence="3 4">TER-1</strain>
    </source>
</reference>
<feature type="domain" description="TadE-like" evidence="2">
    <location>
        <begin position="39"/>
        <end position="81"/>
    </location>
</feature>
<protein>
    <submittedName>
        <fullName evidence="3">Pilus assembly protein</fullName>
    </submittedName>
</protein>
<dbReference type="Proteomes" id="UP000286997">
    <property type="component" value="Unassembled WGS sequence"/>
</dbReference>
<keyword evidence="1" id="KW-1133">Transmembrane helix</keyword>
<keyword evidence="4" id="KW-1185">Reference proteome</keyword>
<keyword evidence="1" id="KW-0812">Transmembrane</keyword>
<organism evidence="3 4">
    <name type="scientific">Methylobacterium oryzihabitans</name>
    <dbReference type="NCBI Taxonomy" id="2499852"/>
    <lineage>
        <taxon>Bacteria</taxon>
        <taxon>Pseudomonadati</taxon>
        <taxon>Pseudomonadota</taxon>
        <taxon>Alphaproteobacteria</taxon>
        <taxon>Hyphomicrobiales</taxon>
        <taxon>Methylobacteriaceae</taxon>
        <taxon>Methylobacterium</taxon>
    </lineage>
</organism>
<comment type="caution">
    <text evidence="3">The sequence shown here is derived from an EMBL/GenBank/DDBJ whole genome shotgun (WGS) entry which is preliminary data.</text>
</comment>
<feature type="transmembrane region" description="Helical" evidence="1">
    <location>
        <begin position="40"/>
        <end position="60"/>
    </location>
</feature>
<dbReference type="AlphaFoldDB" id="A0A3S2YLB9"/>
<keyword evidence="1" id="KW-0472">Membrane</keyword>
<proteinExistence type="predicted"/>